<dbReference type="STRING" id="1123024.GCA_000423625_03014"/>
<accession>A0A511CZI5</accession>
<protein>
    <recommendedName>
        <fullName evidence="4">Prohead serine protease domain-containing protein</fullName>
    </recommendedName>
</protein>
<dbReference type="GO" id="GO:0008233">
    <property type="term" value="F:peptidase activity"/>
    <property type="evidence" value="ECO:0007669"/>
    <property type="project" value="UniProtKB-KW"/>
</dbReference>
<dbReference type="InterPro" id="IPR054613">
    <property type="entry name" value="Peptidase_S78_dom"/>
</dbReference>
<dbReference type="RefSeq" id="WP_051233121.1">
    <property type="nucleotide sequence ID" value="NZ_AUII01000013.1"/>
</dbReference>
<dbReference type="OrthoDB" id="3268964at2"/>
<evidence type="ECO:0000313" key="6">
    <source>
        <dbReference type="Proteomes" id="UP000321328"/>
    </source>
</evidence>
<organism evidence="5 6">
    <name type="scientific">Pseudonocardia asaccharolytica DSM 44247 = NBRC 16224</name>
    <dbReference type="NCBI Taxonomy" id="1123024"/>
    <lineage>
        <taxon>Bacteria</taxon>
        <taxon>Bacillati</taxon>
        <taxon>Actinomycetota</taxon>
        <taxon>Actinomycetes</taxon>
        <taxon>Pseudonocardiales</taxon>
        <taxon>Pseudonocardiaceae</taxon>
        <taxon>Pseudonocardia</taxon>
    </lineage>
</organism>
<evidence type="ECO:0000256" key="1">
    <source>
        <dbReference type="ARBA" id="ARBA00022612"/>
    </source>
</evidence>
<keyword evidence="3" id="KW-0378">Hydrolase</keyword>
<dbReference type="GO" id="GO:0006508">
    <property type="term" value="P:proteolysis"/>
    <property type="evidence" value="ECO:0007669"/>
    <property type="project" value="UniProtKB-KW"/>
</dbReference>
<reference evidence="5 6" key="1">
    <citation type="submission" date="2019-07" db="EMBL/GenBank/DDBJ databases">
        <title>Whole genome shotgun sequence of Pseudonocardia asaccharolytica NBRC 16224.</title>
        <authorList>
            <person name="Hosoyama A."/>
            <person name="Uohara A."/>
            <person name="Ohji S."/>
            <person name="Ichikawa N."/>
        </authorList>
    </citation>
    <scope>NUCLEOTIDE SEQUENCE [LARGE SCALE GENOMIC DNA]</scope>
    <source>
        <strain evidence="5 6">NBRC 16224</strain>
    </source>
</reference>
<dbReference type="NCBIfam" id="TIGR01543">
    <property type="entry name" value="proheadase_HK97"/>
    <property type="match status" value="1"/>
</dbReference>
<evidence type="ECO:0000256" key="3">
    <source>
        <dbReference type="ARBA" id="ARBA00022801"/>
    </source>
</evidence>
<keyword evidence="6" id="KW-1185">Reference proteome</keyword>
<keyword evidence="1" id="KW-1188">Viral release from host cell</keyword>
<keyword evidence="2" id="KW-0645">Protease</keyword>
<dbReference type="InterPro" id="IPR006433">
    <property type="entry name" value="Prohead_protease"/>
</dbReference>
<evidence type="ECO:0000313" key="5">
    <source>
        <dbReference type="EMBL" id="GEL17683.1"/>
    </source>
</evidence>
<evidence type="ECO:0000256" key="2">
    <source>
        <dbReference type="ARBA" id="ARBA00022670"/>
    </source>
</evidence>
<dbReference type="EMBL" id="BJVI01000011">
    <property type="protein sequence ID" value="GEL17683.1"/>
    <property type="molecule type" value="Genomic_DNA"/>
</dbReference>
<comment type="caution">
    <text evidence="5">The sequence shown here is derived from an EMBL/GenBank/DDBJ whole genome shotgun (WGS) entry which is preliminary data.</text>
</comment>
<dbReference type="AlphaFoldDB" id="A0A511CZI5"/>
<feature type="domain" description="Prohead serine protease" evidence="4">
    <location>
        <begin position="13"/>
        <end position="151"/>
    </location>
</feature>
<dbReference type="Proteomes" id="UP000321328">
    <property type="component" value="Unassembled WGS sequence"/>
</dbReference>
<evidence type="ECO:0000259" key="4">
    <source>
        <dbReference type="Pfam" id="PF04586"/>
    </source>
</evidence>
<dbReference type="Pfam" id="PF04586">
    <property type="entry name" value="Peptidase_S78"/>
    <property type="match status" value="1"/>
</dbReference>
<gene>
    <name evidence="5" type="ORF">PA7_15200</name>
</gene>
<name>A0A511CZI5_9PSEU</name>
<sequence length="187" mass="20097">MTELRRMFNAALEIRSPAQGGDGRIVEGIAVPYGVAMRIDADLVEQFAPGAFAHQIAAAHRVRFRRDHWQLIGRTLELREDAAGLWGAWQVARTAAGDDTLALIEGGALTDLSIGFRERQNRRLPDGTIERVTADLREVSVVDEGAYGEHATIAGVRAAAGDGDAVERVGLAECAQILGRLPVLSSS</sequence>
<proteinExistence type="predicted"/>